<dbReference type="Gene3D" id="1.20.58.1040">
    <property type="match status" value="1"/>
</dbReference>
<sequence length="318" mass="32823">MDAGVFQLSMFFLFCIFFVSDKTTAQKPPIKALFQSGKLTSEENEIFFSSSNAATELDEAPGNIPIVNPTTPTPTTPIVNPGNPPQPPAMPGPITNPTPASPQPPTMTGPQPPAMTGPITNPNPGSPSPPAMTGPTTNPTPNTNAPASAGGAWCIANPSASPTALQVALDYACGYGGADCSPIQPGASCYDPDTVKDHASYAFNDYYQKNPAPTSCVFGGAAQLAYTDPSYGNCHFASTSTKTPTAPPTPMTPTTPPSTTTPVNPYTPPGSSGFGSEPTEYGSEPTGTPSSAEMVAYKQLQLLIMTCLTLSFSAAIYL</sequence>
<reference evidence="12" key="1">
    <citation type="journal article" date="2025" name="Foods">
        <title>Unveiling the Microbial Signatures of Arabica Coffee Cherries: Insights into Ripeness Specific Diversity, Functional Traits, and Implications for Quality and Safety.</title>
        <authorList>
            <consortium name="RefSeq"/>
            <person name="Tenea G.N."/>
            <person name="Cifuentes V."/>
            <person name="Reyes P."/>
            <person name="Cevallos-Vallejos M."/>
        </authorList>
    </citation>
    <scope>NUCLEOTIDE SEQUENCE [LARGE SCALE GENOMIC DNA]</scope>
</reference>
<evidence type="ECO:0000256" key="4">
    <source>
        <dbReference type="ARBA" id="ARBA00022729"/>
    </source>
</evidence>
<feature type="compositionally biased region" description="Pro residues" evidence="9">
    <location>
        <begin position="82"/>
        <end position="115"/>
    </location>
</feature>
<dbReference type="InterPro" id="IPR012946">
    <property type="entry name" value="X8"/>
</dbReference>
<evidence type="ECO:0000256" key="10">
    <source>
        <dbReference type="SAM" id="SignalP"/>
    </source>
</evidence>
<dbReference type="GO" id="GO:0005886">
    <property type="term" value="C:plasma membrane"/>
    <property type="evidence" value="ECO:0007669"/>
    <property type="project" value="UniProtKB-SubCell"/>
</dbReference>
<dbReference type="Proteomes" id="UP001652660">
    <property type="component" value="Chromosome 9e"/>
</dbReference>
<keyword evidence="2" id="KW-1003">Cell membrane</keyword>
<dbReference type="PRINTS" id="PR01217">
    <property type="entry name" value="PRICHEXTENSN"/>
</dbReference>
<feature type="chain" id="PRO_5028340064" description="X8 domain-containing protein" evidence="10">
    <location>
        <begin position="26"/>
        <end position="318"/>
    </location>
</feature>
<keyword evidence="5" id="KW-0472">Membrane</keyword>
<accession>A0A6P6UFB2</accession>
<evidence type="ECO:0000259" key="11">
    <source>
        <dbReference type="SMART" id="SM00768"/>
    </source>
</evidence>
<comment type="subcellular location">
    <subcellularLocation>
        <location evidence="1">Cell membrane</location>
        <topology evidence="1">Lipid-anchor</topology>
        <topology evidence="1">GPI-anchor</topology>
    </subcellularLocation>
</comment>
<evidence type="ECO:0000256" key="9">
    <source>
        <dbReference type="SAM" id="MobiDB-lite"/>
    </source>
</evidence>
<keyword evidence="6" id="KW-1015">Disulfide bond</keyword>
<dbReference type="GO" id="GO:0009506">
    <property type="term" value="C:plasmodesma"/>
    <property type="evidence" value="ECO:0007669"/>
    <property type="project" value="UniProtKB-ARBA"/>
</dbReference>
<evidence type="ECO:0000256" key="6">
    <source>
        <dbReference type="ARBA" id="ARBA00023157"/>
    </source>
</evidence>
<dbReference type="GeneID" id="113710379"/>
<feature type="signal peptide" evidence="10">
    <location>
        <begin position="1"/>
        <end position="25"/>
    </location>
</feature>
<dbReference type="InterPro" id="IPR044788">
    <property type="entry name" value="X8_dom_prot"/>
</dbReference>
<feature type="compositionally biased region" description="Pro residues" evidence="9">
    <location>
        <begin position="245"/>
        <end position="256"/>
    </location>
</feature>
<feature type="domain" description="X8" evidence="11">
    <location>
        <begin position="152"/>
        <end position="236"/>
    </location>
</feature>
<dbReference type="GO" id="GO:0098552">
    <property type="term" value="C:side of membrane"/>
    <property type="evidence" value="ECO:0007669"/>
    <property type="project" value="UniProtKB-KW"/>
</dbReference>
<dbReference type="FunFam" id="1.20.58.1040:FF:000001">
    <property type="entry name" value="Glucan endo-1,3-beta-glucosidase 4"/>
    <property type="match status" value="1"/>
</dbReference>
<keyword evidence="4 10" id="KW-0732">Signal</keyword>
<dbReference type="AlphaFoldDB" id="A0A6P6UFB2"/>
<proteinExistence type="predicted"/>
<dbReference type="PANTHER" id="PTHR31044:SF127">
    <property type="entry name" value="X8 DOMAIN-CONTAINING PROTEIN"/>
    <property type="match status" value="1"/>
</dbReference>
<dbReference type="OrthoDB" id="1073427at2759"/>
<keyword evidence="3" id="KW-0336">GPI-anchor</keyword>
<keyword evidence="8" id="KW-0449">Lipoprotein</keyword>
<organism evidence="12 13">
    <name type="scientific">Coffea arabica</name>
    <name type="common">Arabian coffee</name>
    <dbReference type="NCBI Taxonomy" id="13443"/>
    <lineage>
        <taxon>Eukaryota</taxon>
        <taxon>Viridiplantae</taxon>
        <taxon>Streptophyta</taxon>
        <taxon>Embryophyta</taxon>
        <taxon>Tracheophyta</taxon>
        <taxon>Spermatophyta</taxon>
        <taxon>Magnoliopsida</taxon>
        <taxon>eudicotyledons</taxon>
        <taxon>Gunneridae</taxon>
        <taxon>Pentapetalae</taxon>
        <taxon>asterids</taxon>
        <taxon>lamiids</taxon>
        <taxon>Gentianales</taxon>
        <taxon>Rubiaceae</taxon>
        <taxon>Ixoroideae</taxon>
        <taxon>Gardenieae complex</taxon>
        <taxon>Bertiereae - Coffeeae clade</taxon>
        <taxon>Coffeeae</taxon>
        <taxon>Coffea</taxon>
    </lineage>
</organism>
<evidence type="ECO:0000256" key="2">
    <source>
        <dbReference type="ARBA" id="ARBA00022475"/>
    </source>
</evidence>
<evidence type="ECO:0000256" key="1">
    <source>
        <dbReference type="ARBA" id="ARBA00004609"/>
    </source>
</evidence>
<dbReference type="RefSeq" id="XP_027089143.1">
    <property type="nucleotide sequence ID" value="XM_027233342.2"/>
</dbReference>
<dbReference type="PANTHER" id="PTHR31044">
    <property type="entry name" value="BETA-1,3 GLUCANASE"/>
    <property type="match status" value="1"/>
</dbReference>
<feature type="region of interest" description="Disordered" evidence="9">
    <location>
        <begin position="239"/>
        <end position="289"/>
    </location>
</feature>
<evidence type="ECO:0000256" key="7">
    <source>
        <dbReference type="ARBA" id="ARBA00023180"/>
    </source>
</evidence>
<feature type="region of interest" description="Disordered" evidence="9">
    <location>
        <begin position="71"/>
        <end position="145"/>
    </location>
</feature>
<dbReference type="SMART" id="SM00768">
    <property type="entry name" value="X8"/>
    <property type="match status" value="1"/>
</dbReference>
<gene>
    <name evidence="13" type="primary">LOC113710379</name>
</gene>
<dbReference type="Pfam" id="PF07983">
    <property type="entry name" value="X8"/>
    <property type="match status" value="1"/>
</dbReference>
<evidence type="ECO:0000256" key="3">
    <source>
        <dbReference type="ARBA" id="ARBA00022622"/>
    </source>
</evidence>
<evidence type="ECO:0000313" key="12">
    <source>
        <dbReference type="Proteomes" id="UP001652660"/>
    </source>
</evidence>
<reference evidence="13" key="2">
    <citation type="submission" date="2025-08" db="UniProtKB">
        <authorList>
            <consortium name="RefSeq"/>
        </authorList>
    </citation>
    <scope>IDENTIFICATION</scope>
    <source>
        <tissue evidence="13">Leaves</tissue>
    </source>
</reference>
<keyword evidence="7" id="KW-0325">Glycoprotein</keyword>
<evidence type="ECO:0000313" key="13">
    <source>
        <dbReference type="RefSeq" id="XP_027089143.1"/>
    </source>
</evidence>
<name>A0A6P6UFB2_COFAR</name>
<evidence type="ECO:0000256" key="8">
    <source>
        <dbReference type="ARBA" id="ARBA00023288"/>
    </source>
</evidence>
<evidence type="ECO:0000256" key="5">
    <source>
        <dbReference type="ARBA" id="ARBA00023136"/>
    </source>
</evidence>
<protein>
    <recommendedName>
        <fullName evidence="11">X8 domain-containing protein</fullName>
    </recommendedName>
</protein>
<feature type="compositionally biased region" description="Low complexity" evidence="9">
    <location>
        <begin position="133"/>
        <end position="145"/>
    </location>
</feature>
<keyword evidence="12" id="KW-1185">Reference proteome</keyword>